<reference evidence="3" key="1">
    <citation type="submission" date="2017-06" db="EMBL/GenBank/DDBJ databases">
        <title>Genome analysis of Fimbriiglobus ruber SP5, the first member of the order Planctomycetales with confirmed chitinolytic capability.</title>
        <authorList>
            <person name="Ravin N.V."/>
            <person name="Rakitin A.L."/>
            <person name="Ivanova A.A."/>
            <person name="Beletsky A.V."/>
            <person name="Kulichevskaya I.S."/>
            <person name="Mardanov A.V."/>
            <person name="Dedysh S.N."/>
        </authorList>
    </citation>
    <scope>NUCLEOTIDE SEQUENCE [LARGE SCALE GENOMIC DNA]</scope>
    <source>
        <strain evidence="3">SP5</strain>
    </source>
</reference>
<name>A0A225DNT3_9BACT</name>
<dbReference type="RefSeq" id="WP_088253897.1">
    <property type="nucleotide sequence ID" value="NZ_NIDE01000004.1"/>
</dbReference>
<proteinExistence type="predicted"/>
<dbReference type="SUPFAM" id="SSF52266">
    <property type="entry name" value="SGNH hydrolase"/>
    <property type="match status" value="1"/>
</dbReference>
<keyword evidence="1" id="KW-1133">Transmembrane helix</keyword>
<evidence type="ECO:0000313" key="2">
    <source>
        <dbReference type="EMBL" id="OWK42971.1"/>
    </source>
</evidence>
<sequence length="382" mass="42651">MTPAPPTAVPPTDRVVVALKRLAYWGAGFADPPTAMPRPSRRRAVRALAAFLVVGLVAHFGFALWLDYGPPRARDPEYGKRLTRLQERVAENPGKPLVVVFGSSRTAMGVRPGVLAADPHAPLLFNFALVGSGPVMELMAFRRAMADGVAPAAVLVEYWPAFLREDGSYNEEYRIDVNRLRPIDAAVVNEYFSPATREKYTRATWGQWISPWYQQRRSLMNQTLPAWLGNHQRVDGFYAQLDDWGWLPGHEAATPEGREAAQKAAKEYYEPLFKYYHIAPAADRALHELVGECRARNIPIALLYLPESAAFRAIMPPARQKIADDHLARIRGELNLPLIDARGWVSDDALPDGFHLMQYGAAEFTQKLGPAVTATFPELKRK</sequence>
<keyword evidence="1" id="KW-0812">Transmembrane</keyword>
<protein>
    <submittedName>
        <fullName evidence="2">Uncharacterized protein</fullName>
    </submittedName>
</protein>
<comment type="caution">
    <text evidence="2">The sequence shown here is derived from an EMBL/GenBank/DDBJ whole genome shotgun (WGS) entry which is preliminary data.</text>
</comment>
<gene>
    <name evidence="2" type="ORF">FRUB_02570</name>
</gene>
<dbReference type="OrthoDB" id="283286at2"/>
<dbReference type="EMBL" id="NIDE01000004">
    <property type="protein sequence ID" value="OWK42971.1"/>
    <property type="molecule type" value="Genomic_DNA"/>
</dbReference>
<keyword evidence="1" id="KW-0472">Membrane</keyword>
<evidence type="ECO:0000256" key="1">
    <source>
        <dbReference type="SAM" id="Phobius"/>
    </source>
</evidence>
<dbReference type="Proteomes" id="UP000214646">
    <property type="component" value="Unassembled WGS sequence"/>
</dbReference>
<organism evidence="2 3">
    <name type="scientific">Fimbriiglobus ruber</name>
    <dbReference type="NCBI Taxonomy" id="1908690"/>
    <lineage>
        <taxon>Bacteria</taxon>
        <taxon>Pseudomonadati</taxon>
        <taxon>Planctomycetota</taxon>
        <taxon>Planctomycetia</taxon>
        <taxon>Gemmatales</taxon>
        <taxon>Gemmataceae</taxon>
        <taxon>Fimbriiglobus</taxon>
    </lineage>
</organism>
<accession>A0A225DNT3</accession>
<feature type="transmembrane region" description="Helical" evidence="1">
    <location>
        <begin position="44"/>
        <end position="66"/>
    </location>
</feature>
<evidence type="ECO:0000313" key="3">
    <source>
        <dbReference type="Proteomes" id="UP000214646"/>
    </source>
</evidence>
<keyword evidence="3" id="KW-1185">Reference proteome</keyword>
<dbReference type="AlphaFoldDB" id="A0A225DNT3"/>